<dbReference type="HOGENOM" id="CLU_074846_2_1_1"/>
<dbReference type="Proteomes" id="UP000007148">
    <property type="component" value="Unassembled WGS sequence"/>
</dbReference>
<dbReference type="Pfam" id="PF01814">
    <property type="entry name" value="Hemerythrin"/>
    <property type="match status" value="1"/>
</dbReference>
<gene>
    <name evidence="2" type="ORF">PIIN_00104</name>
</gene>
<name>G4T4T0_SERID</name>
<evidence type="ECO:0000259" key="1">
    <source>
        <dbReference type="Pfam" id="PF01814"/>
    </source>
</evidence>
<dbReference type="InterPro" id="IPR053206">
    <property type="entry name" value="Dimeric_xanthone_biosynth"/>
</dbReference>
<dbReference type="EMBL" id="CAFZ01000001">
    <property type="protein sequence ID" value="CCA66418.1"/>
    <property type="molecule type" value="Genomic_DNA"/>
</dbReference>
<dbReference type="eggNOG" id="ENOG502S4CP">
    <property type="taxonomic scope" value="Eukaryota"/>
</dbReference>
<dbReference type="OrthoDB" id="10044044at2759"/>
<proteinExistence type="predicted"/>
<feature type="domain" description="Hemerythrin-like" evidence="1">
    <location>
        <begin position="36"/>
        <end position="157"/>
    </location>
</feature>
<sequence>MESSKEQSTGVEAALPPLTAHEERIYNSLATKMQYFHTGLQAEYEECYELADGKFTKRGMSLSQYLGFVDQFRMHITMHHDIEEAHVFPTLAKRMPEFRPNERHKNSHKLIHDGLDKIEEAVKRFKEDNSSYNPVEMREAFDSFREPLYRHLAEEVQDLSAENMRKYWSVAEVRRLGF</sequence>
<dbReference type="AlphaFoldDB" id="G4T4T0"/>
<dbReference type="CDD" id="cd12108">
    <property type="entry name" value="Hr-like"/>
    <property type="match status" value="1"/>
</dbReference>
<organism evidence="2 3">
    <name type="scientific">Serendipita indica (strain DSM 11827)</name>
    <name type="common">Root endophyte fungus</name>
    <name type="synonym">Piriformospora indica</name>
    <dbReference type="NCBI Taxonomy" id="1109443"/>
    <lineage>
        <taxon>Eukaryota</taxon>
        <taxon>Fungi</taxon>
        <taxon>Dikarya</taxon>
        <taxon>Basidiomycota</taxon>
        <taxon>Agaricomycotina</taxon>
        <taxon>Agaricomycetes</taxon>
        <taxon>Sebacinales</taxon>
        <taxon>Serendipitaceae</taxon>
        <taxon>Serendipita</taxon>
    </lineage>
</organism>
<comment type="caution">
    <text evidence="2">The sequence shown here is derived from an EMBL/GenBank/DDBJ whole genome shotgun (WGS) entry which is preliminary data.</text>
</comment>
<dbReference type="OMA" id="AEHMDYF"/>
<keyword evidence="3" id="KW-1185">Reference proteome</keyword>
<protein>
    <recommendedName>
        <fullName evidence="1">Hemerythrin-like domain-containing protein</fullName>
    </recommendedName>
</protein>
<dbReference type="PANTHER" id="PTHR38048:SF1">
    <property type="entry name" value="HEMERYTHRIN-LIKE DOMAIN-CONTAINING PROTEIN"/>
    <property type="match status" value="1"/>
</dbReference>
<evidence type="ECO:0000313" key="3">
    <source>
        <dbReference type="Proteomes" id="UP000007148"/>
    </source>
</evidence>
<dbReference type="PANTHER" id="PTHR38048">
    <property type="entry name" value="EXPRESSED PROTEIN"/>
    <property type="match status" value="1"/>
</dbReference>
<dbReference type="InParanoid" id="G4T4T0"/>
<dbReference type="InterPro" id="IPR012312">
    <property type="entry name" value="Hemerythrin-like"/>
</dbReference>
<dbReference type="STRING" id="1109443.G4T4T0"/>
<evidence type="ECO:0000313" key="2">
    <source>
        <dbReference type="EMBL" id="CCA66418.1"/>
    </source>
</evidence>
<dbReference type="Gene3D" id="1.20.120.520">
    <property type="entry name" value="nmb1532 protein domain like"/>
    <property type="match status" value="1"/>
</dbReference>
<reference evidence="2 3" key="1">
    <citation type="journal article" date="2011" name="PLoS Pathog.">
        <title>Endophytic Life Strategies Decoded by Genome and Transcriptome Analyses of the Mutualistic Root Symbiont Piriformospora indica.</title>
        <authorList>
            <person name="Zuccaro A."/>
            <person name="Lahrmann U."/>
            <person name="Guldener U."/>
            <person name="Langen G."/>
            <person name="Pfiffi S."/>
            <person name="Biedenkopf D."/>
            <person name="Wong P."/>
            <person name="Samans B."/>
            <person name="Grimm C."/>
            <person name="Basiewicz M."/>
            <person name="Murat C."/>
            <person name="Martin F."/>
            <person name="Kogel K.H."/>
        </authorList>
    </citation>
    <scope>NUCLEOTIDE SEQUENCE [LARGE SCALE GENOMIC DNA]</scope>
    <source>
        <strain evidence="2 3">DSM 11827</strain>
    </source>
</reference>
<accession>G4T4T0</accession>